<sequence length="70" mass="7693">MPHYLIEIFWSDEDDGYIATVPDLPGCSAWGKTQTEAAREIEPAMTAWIDACRKSGDPIPNPSTQARQAA</sequence>
<dbReference type="OrthoDB" id="9807959at2"/>
<evidence type="ECO:0000259" key="1">
    <source>
        <dbReference type="Pfam" id="PF15919"/>
    </source>
</evidence>
<keyword evidence="3" id="KW-1185">Reference proteome</keyword>
<evidence type="ECO:0000313" key="2">
    <source>
        <dbReference type="EMBL" id="EIC19927.1"/>
    </source>
</evidence>
<name>H8Z7S4_9GAMM</name>
<dbReference type="PANTHER" id="PTHR34504:SF2">
    <property type="entry name" value="UPF0150 PROTEIN SSL0259"/>
    <property type="match status" value="1"/>
</dbReference>
<dbReference type="STRING" id="631362.Thi970DRAFT_03534"/>
<reference evidence="3" key="1">
    <citation type="submission" date="2011-06" db="EMBL/GenBank/DDBJ databases">
        <authorList>
            <consortium name="US DOE Joint Genome Institute (JGI-PGF)"/>
            <person name="Lucas S."/>
            <person name="Han J."/>
            <person name="Lapidus A."/>
            <person name="Cheng J.-F."/>
            <person name="Goodwin L."/>
            <person name="Pitluck S."/>
            <person name="Peters L."/>
            <person name="Land M.L."/>
            <person name="Hauser L."/>
            <person name="Vogl K."/>
            <person name="Liu Z."/>
            <person name="Overmann J."/>
            <person name="Frigaard N.-U."/>
            <person name="Bryant D.A."/>
            <person name="Woyke T.J."/>
        </authorList>
    </citation>
    <scope>NUCLEOTIDE SEQUENCE [LARGE SCALE GENOMIC DNA]</scope>
    <source>
        <strain evidence="3">970</strain>
    </source>
</reference>
<accession>H8Z7S4</accession>
<feature type="domain" description="HicB-like antitoxin of toxin-antitoxin system" evidence="1">
    <location>
        <begin position="4"/>
        <end position="65"/>
    </location>
</feature>
<dbReference type="EMBL" id="JH603170">
    <property type="protein sequence ID" value="EIC19927.1"/>
    <property type="molecule type" value="Genomic_DNA"/>
</dbReference>
<dbReference type="RefSeq" id="WP_009150330.1">
    <property type="nucleotide sequence ID" value="NZ_CP121471.1"/>
</dbReference>
<dbReference type="PANTHER" id="PTHR34504">
    <property type="entry name" value="ANTITOXIN HICB"/>
    <property type="match status" value="1"/>
</dbReference>
<gene>
    <name evidence="2" type="ORF">Thi970DRAFT_03534</name>
</gene>
<dbReference type="InterPro" id="IPR051404">
    <property type="entry name" value="TA_system_antitoxin"/>
</dbReference>
<dbReference type="Pfam" id="PF15919">
    <property type="entry name" value="HicB_lk_antitox"/>
    <property type="match status" value="1"/>
</dbReference>
<dbReference type="AlphaFoldDB" id="H8Z7S4"/>
<evidence type="ECO:0000313" key="3">
    <source>
        <dbReference type="Proteomes" id="UP000002964"/>
    </source>
</evidence>
<organism evidence="2 3">
    <name type="scientific">Thiorhodovibrio frisius</name>
    <dbReference type="NCBI Taxonomy" id="631362"/>
    <lineage>
        <taxon>Bacteria</taxon>
        <taxon>Pseudomonadati</taxon>
        <taxon>Pseudomonadota</taxon>
        <taxon>Gammaproteobacteria</taxon>
        <taxon>Chromatiales</taxon>
        <taxon>Chromatiaceae</taxon>
        <taxon>Thiorhodovibrio</taxon>
    </lineage>
</organism>
<dbReference type="SUPFAM" id="SSF143100">
    <property type="entry name" value="TTHA1013/TTHA0281-like"/>
    <property type="match status" value="1"/>
</dbReference>
<dbReference type="InterPro" id="IPR035069">
    <property type="entry name" value="TTHA1013/TTHA0281-like"/>
</dbReference>
<reference evidence="2 3" key="2">
    <citation type="submission" date="2011-11" db="EMBL/GenBank/DDBJ databases">
        <authorList>
            <consortium name="US DOE Joint Genome Institute"/>
            <person name="Lucas S."/>
            <person name="Han J."/>
            <person name="Lapidus A."/>
            <person name="Cheng J.-F."/>
            <person name="Goodwin L."/>
            <person name="Pitluck S."/>
            <person name="Peters L."/>
            <person name="Ovchinnikova G."/>
            <person name="Zhang X."/>
            <person name="Detter J.C."/>
            <person name="Han C."/>
            <person name="Tapia R."/>
            <person name="Land M."/>
            <person name="Hauser L."/>
            <person name="Kyrpides N."/>
            <person name="Ivanova N."/>
            <person name="Pagani I."/>
            <person name="Vogl K."/>
            <person name="Liu Z."/>
            <person name="Overmann J."/>
            <person name="Frigaard N.-U."/>
            <person name="Bryant D."/>
            <person name="Woyke T."/>
        </authorList>
    </citation>
    <scope>NUCLEOTIDE SEQUENCE [LARGE SCALE GENOMIC DNA]</scope>
    <source>
        <strain evidence="2 3">970</strain>
    </source>
</reference>
<dbReference type="InterPro" id="IPR031807">
    <property type="entry name" value="HicB-like"/>
</dbReference>
<dbReference type="eggNOG" id="COG1598">
    <property type="taxonomic scope" value="Bacteria"/>
</dbReference>
<dbReference type="Proteomes" id="UP000002964">
    <property type="component" value="Unassembled WGS sequence"/>
</dbReference>
<proteinExistence type="predicted"/>
<dbReference type="Gene3D" id="3.30.160.250">
    <property type="match status" value="1"/>
</dbReference>
<dbReference type="HOGENOM" id="CLU_114047_5_2_6"/>
<protein>
    <recommendedName>
        <fullName evidence="1">HicB-like antitoxin of toxin-antitoxin system domain-containing protein</fullName>
    </recommendedName>
</protein>